<organism evidence="1 2">
    <name type="scientific">Mythimna loreyi</name>
    <dbReference type="NCBI Taxonomy" id="667449"/>
    <lineage>
        <taxon>Eukaryota</taxon>
        <taxon>Metazoa</taxon>
        <taxon>Ecdysozoa</taxon>
        <taxon>Arthropoda</taxon>
        <taxon>Hexapoda</taxon>
        <taxon>Insecta</taxon>
        <taxon>Pterygota</taxon>
        <taxon>Neoptera</taxon>
        <taxon>Endopterygota</taxon>
        <taxon>Lepidoptera</taxon>
        <taxon>Glossata</taxon>
        <taxon>Ditrysia</taxon>
        <taxon>Noctuoidea</taxon>
        <taxon>Noctuidae</taxon>
        <taxon>Noctuinae</taxon>
        <taxon>Hadenini</taxon>
        <taxon>Mythimna</taxon>
    </lineage>
</organism>
<dbReference type="EMBL" id="CM056794">
    <property type="protein sequence ID" value="KAJ8717200.1"/>
    <property type="molecule type" value="Genomic_DNA"/>
</dbReference>
<dbReference type="Proteomes" id="UP001231649">
    <property type="component" value="Chromosome 18"/>
</dbReference>
<evidence type="ECO:0000313" key="2">
    <source>
        <dbReference type="Proteomes" id="UP001231649"/>
    </source>
</evidence>
<accession>A0ACC2QL38</accession>
<proteinExistence type="predicted"/>
<comment type="caution">
    <text evidence="1">The sequence shown here is derived from an EMBL/GenBank/DDBJ whole genome shotgun (WGS) entry which is preliminary data.</text>
</comment>
<name>A0ACC2QL38_9NEOP</name>
<gene>
    <name evidence="1" type="ORF">PYW08_005599</name>
</gene>
<evidence type="ECO:0000313" key="1">
    <source>
        <dbReference type="EMBL" id="KAJ8717200.1"/>
    </source>
</evidence>
<reference evidence="1" key="1">
    <citation type="submission" date="2023-03" db="EMBL/GenBank/DDBJ databases">
        <title>Chromosome-level genomes of two armyworms, Mythimna separata and Mythimna loreyi, provide insights into the biosynthesis and reception of sex pheromones.</title>
        <authorList>
            <person name="Zhao H."/>
        </authorList>
    </citation>
    <scope>NUCLEOTIDE SEQUENCE</scope>
    <source>
        <strain evidence="1">BeijingLab</strain>
    </source>
</reference>
<keyword evidence="2" id="KW-1185">Reference proteome</keyword>
<sequence length="366" mass="41177">MIAVNFHESDASACGCKRLRQCYEDMLNTLMDRDEAACIEDAAIGASTVTIFLKALREYCGRVLNLVSGEHMTYEGRHLYEVVLSASQSMSSNKQPVDDSKPKPIIIIEAGQQGGTEPVGLALYIVEQLVACEEYEDLLRRVTWVVLPCTNPDGQEYTRYSQVAWKKNLKPSDDQLSYGVDITRNFDIHWDGCEKVESTFSPIYPGPAKASENETKFIKAVIAKHKKMAKMYISLKRDGHSILYPYGYSETNSRNVSLLQRVAGEVALRVNQRTGGVHLFENMSIIDAEGKPHCGHAVDYAYDNGIPLAYEMRVFLGSDNKIMSKFQQMPRGYESSLRNGYFSGIRELFNVLTNEKKYGKVENLSL</sequence>
<protein>
    <submittedName>
        <fullName evidence="1">Uncharacterized protein</fullName>
    </submittedName>
</protein>